<accession>A0A392QJB2</accession>
<feature type="compositionally biased region" description="Low complexity" evidence="1">
    <location>
        <begin position="22"/>
        <end position="33"/>
    </location>
</feature>
<dbReference type="Proteomes" id="UP000265520">
    <property type="component" value="Unassembled WGS sequence"/>
</dbReference>
<organism evidence="2 3">
    <name type="scientific">Trifolium medium</name>
    <dbReference type="NCBI Taxonomy" id="97028"/>
    <lineage>
        <taxon>Eukaryota</taxon>
        <taxon>Viridiplantae</taxon>
        <taxon>Streptophyta</taxon>
        <taxon>Embryophyta</taxon>
        <taxon>Tracheophyta</taxon>
        <taxon>Spermatophyta</taxon>
        <taxon>Magnoliopsida</taxon>
        <taxon>eudicotyledons</taxon>
        <taxon>Gunneridae</taxon>
        <taxon>Pentapetalae</taxon>
        <taxon>rosids</taxon>
        <taxon>fabids</taxon>
        <taxon>Fabales</taxon>
        <taxon>Fabaceae</taxon>
        <taxon>Papilionoideae</taxon>
        <taxon>50 kb inversion clade</taxon>
        <taxon>NPAAA clade</taxon>
        <taxon>Hologalegina</taxon>
        <taxon>IRL clade</taxon>
        <taxon>Trifolieae</taxon>
        <taxon>Trifolium</taxon>
    </lineage>
</organism>
<proteinExistence type="predicted"/>
<protein>
    <submittedName>
        <fullName evidence="2">Auxin response factor 19-like</fullName>
    </submittedName>
</protein>
<feature type="non-terminal residue" evidence="2">
    <location>
        <position position="83"/>
    </location>
</feature>
<name>A0A392QJB2_9FABA</name>
<dbReference type="EMBL" id="LXQA010141722">
    <property type="protein sequence ID" value="MCI24483.1"/>
    <property type="molecule type" value="Genomic_DNA"/>
</dbReference>
<keyword evidence="3" id="KW-1185">Reference proteome</keyword>
<evidence type="ECO:0000256" key="1">
    <source>
        <dbReference type="SAM" id="MobiDB-lite"/>
    </source>
</evidence>
<feature type="compositionally biased region" description="Polar residues" evidence="1">
    <location>
        <begin position="7"/>
        <end position="17"/>
    </location>
</feature>
<evidence type="ECO:0000313" key="3">
    <source>
        <dbReference type="Proteomes" id="UP000265520"/>
    </source>
</evidence>
<comment type="caution">
    <text evidence="2">The sequence shown here is derived from an EMBL/GenBank/DDBJ whole genome shotgun (WGS) entry which is preliminary data.</text>
</comment>
<evidence type="ECO:0000313" key="2">
    <source>
        <dbReference type="EMBL" id="MCI24483.1"/>
    </source>
</evidence>
<feature type="compositionally biased region" description="Polar residues" evidence="1">
    <location>
        <begin position="36"/>
        <end position="46"/>
    </location>
</feature>
<sequence>MRMPPNLDSTVTKGTTRSGKDLSNNFSSSGLLGDYENNNDAQPELSSSLVSQTFGVYKRGAVGRSIDITRYSGYEELKHDLAR</sequence>
<feature type="region of interest" description="Disordered" evidence="1">
    <location>
        <begin position="1"/>
        <end position="46"/>
    </location>
</feature>
<dbReference type="AlphaFoldDB" id="A0A392QJB2"/>
<reference evidence="2 3" key="1">
    <citation type="journal article" date="2018" name="Front. Plant Sci.">
        <title>Red Clover (Trifolium pratense) and Zigzag Clover (T. medium) - A Picture of Genomic Similarities and Differences.</title>
        <authorList>
            <person name="Dluhosova J."/>
            <person name="Istvanek J."/>
            <person name="Nedelnik J."/>
            <person name="Repkova J."/>
        </authorList>
    </citation>
    <scope>NUCLEOTIDE SEQUENCE [LARGE SCALE GENOMIC DNA]</scope>
    <source>
        <strain evidence="3">cv. 10/8</strain>
        <tissue evidence="2">Leaf</tissue>
    </source>
</reference>